<keyword evidence="1" id="KW-0732">Signal</keyword>
<gene>
    <name evidence="4" type="ORF">MU0050_000633</name>
</gene>
<keyword evidence="5" id="KW-1185">Reference proteome</keyword>
<dbReference type="EMBL" id="OY726395">
    <property type="protein sequence ID" value="CAJ1579686.1"/>
    <property type="molecule type" value="Genomic_DNA"/>
</dbReference>
<dbReference type="PANTHER" id="PTHR35936:SF19">
    <property type="entry name" value="AMINO-ACID-BINDING PROTEIN YXEM-RELATED"/>
    <property type="match status" value="1"/>
</dbReference>
<protein>
    <submittedName>
        <fullName evidence="4">ABC transporter substrate-binding protein</fullName>
    </submittedName>
</protein>
<dbReference type="SMART" id="SM00079">
    <property type="entry name" value="PBPe"/>
    <property type="match status" value="1"/>
</dbReference>
<dbReference type="PROSITE" id="PS51257">
    <property type="entry name" value="PROKAR_LIPOPROTEIN"/>
    <property type="match status" value="1"/>
</dbReference>
<proteinExistence type="predicted"/>
<evidence type="ECO:0000313" key="5">
    <source>
        <dbReference type="Proteomes" id="UP001190466"/>
    </source>
</evidence>
<dbReference type="CDD" id="cd13530">
    <property type="entry name" value="PBP2_peptides_like"/>
    <property type="match status" value="1"/>
</dbReference>
<dbReference type="RefSeq" id="WP_316514194.1">
    <property type="nucleotide sequence ID" value="NZ_OY726395.1"/>
</dbReference>
<dbReference type="Pfam" id="PF00497">
    <property type="entry name" value="SBP_bac_3"/>
    <property type="match status" value="1"/>
</dbReference>
<feature type="domain" description="Ionotropic glutamate receptor C-terminal" evidence="3">
    <location>
        <begin position="48"/>
        <end position="274"/>
    </location>
</feature>
<accession>A0ABM9M9F2</accession>
<feature type="domain" description="Solute-binding protein family 3/N-terminal" evidence="2">
    <location>
        <begin position="48"/>
        <end position="275"/>
    </location>
</feature>
<evidence type="ECO:0000313" key="4">
    <source>
        <dbReference type="EMBL" id="CAJ1579686.1"/>
    </source>
</evidence>
<sequence length="282" mass="29802">MGHRWTAAQSVIGVAVLAAVAGCAIPSGAPQAPPVCAHADLPTLYPQIFTFGTDQPAYPPWYIGDNPTNGEGFEAAVAYAVADRLGYPPEQVRWVRIPFNTAMAPGPKPFDADLSQFSITDQRREVVDFSAPYYDVAQAVVALRHSPAAAATGQDDLRPLRIGAQVGTTSSGAARAVGAVEPVIVYDTNADAKRALADGQIDALVLDLPTAVTIQAELADSVIVGQLPTTGEPAEQLGMVLDKDSALTACVSQAVEELRDDGVLDDLERRWLSDGQRPRKLS</sequence>
<evidence type="ECO:0000259" key="2">
    <source>
        <dbReference type="SMART" id="SM00062"/>
    </source>
</evidence>
<evidence type="ECO:0000256" key="1">
    <source>
        <dbReference type="ARBA" id="ARBA00022729"/>
    </source>
</evidence>
<organism evidence="4 5">
    <name type="scientific">[Mycobacterium] wendilense</name>
    <dbReference type="NCBI Taxonomy" id="3064284"/>
    <lineage>
        <taxon>Bacteria</taxon>
        <taxon>Bacillati</taxon>
        <taxon>Actinomycetota</taxon>
        <taxon>Actinomycetes</taxon>
        <taxon>Mycobacteriales</taxon>
        <taxon>Mycobacteriaceae</taxon>
        <taxon>Mycolicibacter</taxon>
    </lineage>
</organism>
<dbReference type="Proteomes" id="UP001190466">
    <property type="component" value="Chromosome"/>
</dbReference>
<evidence type="ECO:0000259" key="3">
    <source>
        <dbReference type="SMART" id="SM00079"/>
    </source>
</evidence>
<dbReference type="InterPro" id="IPR001320">
    <property type="entry name" value="Iontro_rcpt_C"/>
</dbReference>
<dbReference type="SUPFAM" id="SSF53850">
    <property type="entry name" value="Periplasmic binding protein-like II"/>
    <property type="match status" value="1"/>
</dbReference>
<reference evidence="4 5" key="1">
    <citation type="submission" date="2023-08" db="EMBL/GenBank/DDBJ databases">
        <authorList>
            <person name="Folkvardsen B D."/>
            <person name="Norman A."/>
        </authorList>
    </citation>
    <scope>NUCLEOTIDE SEQUENCE [LARGE SCALE GENOMIC DNA]</scope>
    <source>
        <strain evidence="4 5">Mu0050</strain>
    </source>
</reference>
<dbReference type="Gene3D" id="3.40.190.10">
    <property type="entry name" value="Periplasmic binding protein-like II"/>
    <property type="match status" value="2"/>
</dbReference>
<dbReference type="InterPro" id="IPR001638">
    <property type="entry name" value="Solute-binding_3/MltF_N"/>
</dbReference>
<dbReference type="SMART" id="SM00062">
    <property type="entry name" value="PBPb"/>
    <property type="match status" value="1"/>
</dbReference>
<name>A0ABM9M9F2_9MYCO</name>
<dbReference type="PANTHER" id="PTHR35936">
    <property type="entry name" value="MEMBRANE-BOUND LYTIC MUREIN TRANSGLYCOSYLASE F"/>
    <property type="match status" value="1"/>
</dbReference>